<keyword evidence="1" id="KW-0472">Membrane</keyword>
<feature type="transmembrane region" description="Helical" evidence="1">
    <location>
        <begin position="69"/>
        <end position="87"/>
    </location>
</feature>
<sequence length="96" mass="10449">MTLSRSDQGFVRIPDAEFEAILMRVAEKGAKRALADVGLEGEDAALDIHDLRALLDSIRFIRRTAVQTAVRMITTAIMLALLAGIAIKLRLFGDGP</sequence>
<gene>
    <name evidence="2" type="ORF">BN961_03081</name>
</gene>
<comment type="caution">
    <text evidence="2">The sequence shown here is derived from an EMBL/GenBank/DDBJ whole genome shotgun (WGS) entry which is preliminary data.</text>
</comment>
<dbReference type="Proteomes" id="UP000035762">
    <property type="component" value="Unassembled WGS sequence"/>
</dbReference>
<dbReference type="OrthoDB" id="8480762at2"/>
<dbReference type="EMBL" id="CCAZ020000002">
    <property type="protein sequence ID" value="CEG09651.1"/>
    <property type="molecule type" value="Genomic_DNA"/>
</dbReference>
<dbReference type="Pfam" id="PF19622">
    <property type="entry name" value="DUF6127"/>
    <property type="match status" value="1"/>
</dbReference>
<name>A0A090MQK5_AFIFE</name>
<proteinExistence type="predicted"/>
<dbReference type="STRING" id="1035.BN961_03081"/>
<evidence type="ECO:0000256" key="1">
    <source>
        <dbReference type="SAM" id="Phobius"/>
    </source>
</evidence>
<dbReference type="RefSeq" id="WP_048757492.1">
    <property type="nucleotide sequence ID" value="NZ_CCAZ020000002.1"/>
</dbReference>
<dbReference type="AlphaFoldDB" id="A0A090MQK5"/>
<evidence type="ECO:0000313" key="3">
    <source>
        <dbReference type="Proteomes" id="UP000035762"/>
    </source>
</evidence>
<protein>
    <recommendedName>
        <fullName evidence="4">Transmembrane protein</fullName>
    </recommendedName>
</protein>
<keyword evidence="1" id="KW-1133">Transmembrane helix</keyword>
<keyword evidence="1" id="KW-0812">Transmembrane</keyword>
<evidence type="ECO:0000313" key="2">
    <source>
        <dbReference type="EMBL" id="CEG09651.1"/>
    </source>
</evidence>
<keyword evidence="3" id="KW-1185">Reference proteome</keyword>
<accession>A0A090MQK5</accession>
<organism evidence="2 3">
    <name type="scientific">Afipia felis</name>
    <name type="common">Cat scratch disease bacillus</name>
    <dbReference type="NCBI Taxonomy" id="1035"/>
    <lineage>
        <taxon>Bacteria</taxon>
        <taxon>Pseudomonadati</taxon>
        <taxon>Pseudomonadota</taxon>
        <taxon>Alphaproteobacteria</taxon>
        <taxon>Hyphomicrobiales</taxon>
        <taxon>Nitrobacteraceae</taxon>
        <taxon>Afipia</taxon>
    </lineage>
</organism>
<dbReference type="InterPro" id="IPR046130">
    <property type="entry name" value="DUF6127"/>
</dbReference>
<evidence type="ECO:0008006" key="4">
    <source>
        <dbReference type="Google" id="ProtNLM"/>
    </source>
</evidence>
<reference evidence="2 3" key="1">
    <citation type="journal article" date="2014" name="Genome Announc.">
        <title>Genome Sequence of Afipia felis Strain 76713, Isolated in Hospital Water Using an Amoeba Co-Culture Procedure.</title>
        <authorList>
            <person name="Benamar S."/>
            <person name="La Scola B."/>
            <person name="Croce O."/>
        </authorList>
    </citation>
    <scope>NUCLEOTIDE SEQUENCE [LARGE SCALE GENOMIC DNA]</scope>
    <source>
        <strain evidence="2 3">76713</strain>
    </source>
</reference>